<evidence type="ECO:0000313" key="3">
    <source>
        <dbReference type="EMBL" id="RBO86487.1"/>
    </source>
</evidence>
<organism evidence="3 4">
    <name type="scientific">Nocardia puris</name>
    <dbReference type="NCBI Taxonomy" id="208602"/>
    <lineage>
        <taxon>Bacteria</taxon>
        <taxon>Bacillati</taxon>
        <taxon>Actinomycetota</taxon>
        <taxon>Actinomycetes</taxon>
        <taxon>Mycobacteriales</taxon>
        <taxon>Nocardiaceae</taxon>
        <taxon>Nocardia</taxon>
    </lineage>
</organism>
<dbReference type="STRING" id="1210090.GCA_001613185_06548"/>
<keyword evidence="2" id="KW-0472">Membrane</keyword>
<evidence type="ECO:0000313" key="4">
    <source>
        <dbReference type="Proteomes" id="UP000252586"/>
    </source>
</evidence>
<proteinExistence type="predicted"/>
<evidence type="ECO:0000256" key="1">
    <source>
        <dbReference type="SAM" id="MobiDB-lite"/>
    </source>
</evidence>
<feature type="transmembrane region" description="Helical" evidence="2">
    <location>
        <begin position="246"/>
        <end position="266"/>
    </location>
</feature>
<keyword evidence="2" id="KW-1133">Transmembrane helix</keyword>
<reference evidence="3 4" key="1">
    <citation type="submission" date="2018-06" db="EMBL/GenBank/DDBJ databases">
        <title>Genomic Encyclopedia of Type Strains, Phase IV (KMG-IV): sequencing the most valuable type-strain genomes for metagenomic binning, comparative biology and taxonomic classification.</title>
        <authorList>
            <person name="Goeker M."/>
        </authorList>
    </citation>
    <scope>NUCLEOTIDE SEQUENCE [LARGE SCALE GENOMIC DNA]</scope>
    <source>
        <strain evidence="3 4">DSM 44599</strain>
    </source>
</reference>
<name>A0A366D8W4_9NOCA</name>
<comment type="caution">
    <text evidence="3">The sequence shown here is derived from an EMBL/GenBank/DDBJ whole genome shotgun (WGS) entry which is preliminary data.</text>
</comment>
<dbReference type="EMBL" id="QNRE01000013">
    <property type="protein sequence ID" value="RBO86487.1"/>
    <property type="molecule type" value="Genomic_DNA"/>
</dbReference>
<accession>A0A366D8W4</accession>
<feature type="compositionally biased region" description="Low complexity" evidence="1">
    <location>
        <begin position="285"/>
        <end position="300"/>
    </location>
</feature>
<keyword evidence="4" id="KW-1185">Reference proteome</keyword>
<feature type="region of interest" description="Disordered" evidence="1">
    <location>
        <begin position="360"/>
        <end position="395"/>
    </location>
</feature>
<dbReference type="AlphaFoldDB" id="A0A366D8W4"/>
<keyword evidence="2" id="KW-0812">Transmembrane</keyword>
<dbReference type="Proteomes" id="UP000252586">
    <property type="component" value="Unassembled WGS sequence"/>
</dbReference>
<sequence>MVARSVITLGVSTERGAVHAVALGDGDGKISDRVLAHRVEETGGDGKADVAAAVHAAMDHVAGEVDGEIAGAAVAYRDAAERRAVVTALAATPWHTASLLSAKSAHLSASGAMTWLDEFDNLLLCEVVPGHQAFTLVDRARSRVLTAVAQTGGATPESLGAAVTAALDQIEAAAVRPDAVVLIGSSADTPAVRAAVERFGAPVLPCPIATTASALGAALFAMDDVPGAVVPMPEARARRGGRRAGALFAVAGVVAAGAVGGAWSLFDGSAPTVVDARTTADSRVVSDSGSSAGLSTGSTVRPGELPEGLVPDERHPAQGPAPVVKPQAAQSVPGDAAWAVQQWGSRPLALEDAVAPTEVAGEADSVPVPGTGIPSSGHSDPAFRGDEPLPPAFTPEAQRWWDNHFRLMLRWGTDQVVH</sequence>
<gene>
    <name evidence="3" type="ORF">DFR74_11329</name>
</gene>
<dbReference type="RefSeq" id="WP_147265937.1">
    <property type="nucleotide sequence ID" value="NZ_QNRE01000013.1"/>
</dbReference>
<protein>
    <submittedName>
        <fullName evidence="3">Uncharacterized protein</fullName>
    </submittedName>
</protein>
<evidence type="ECO:0000256" key="2">
    <source>
        <dbReference type="SAM" id="Phobius"/>
    </source>
</evidence>
<dbReference type="OrthoDB" id="4571426at2"/>
<feature type="region of interest" description="Disordered" evidence="1">
    <location>
        <begin position="281"/>
        <end position="332"/>
    </location>
</feature>